<keyword evidence="2" id="KW-0812">Transmembrane</keyword>
<feature type="compositionally biased region" description="Polar residues" evidence="1">
    <location>
        <begin position="218"/>
        <end position="230"/>
    </location>
</feature>
<dbReference type="RefSeq" id="WP_305110329.1">
    <property type="nucleotide sequence ID" value="NZ_JAUTIX010000001.1"/>
</dbReference>
<protein>
    <submittedName>
        <fullName evidence="3">Uncharacterized protein</fullName>
    </submittedName>
</protein>
<keyword evidence="4" id="KW-1185">Reference proteome</keyword>
<sequence length="230" mass="24718">MTTRIVMGPRVSRWWYFYVVLFGLNGVSAYLDGNGMRFAFVAGALAAAGTQAARSLRLSWISWLLAGGAMAVAAALAYQQGSWFWTALALVMVAVVVLLTPKVRRDVPACRFRTEELVERTVAEAARLVGFDAGRQPGGLLRPVCVPIPPADIDPNDPSLIVTAVTIEPTDRVITFGVASRDSLPGPTKRCCAEWQQALADRVGGFPADLRPLHSPATAESASTAQEGRY</sequence>
<dbReference type="EMBL" id="JAUTIX010000001">
    <property type="protein sequence ID" value="MDP0397048.1"/>
    <property type="molecule type" value="Genomic_DNA"/>
</dbReference>
<comment type="caution">
    <text evidence="3">The sequence shown here is derived from an EMBL/GenBank/DDBJ whole genome shotgun (WGS) entry which is preliminary data.</text>
</comment>
<organism evidence="3 4">
    <name type="scientific">Tsukamurella strandjordii</name>
    <dbReference type="NCBI Taxonomy" id="147577"/>
    <lineage>
        <taxon>Bacteria</taxon>
        <taxon>Bacillati</taxon>
        <taxon>Actinomycetota</taxon>
        <taxon>Actinomycetes</taxon>
        <taxon>Mycobacteriales</taxon>
        <taxon>Tsukamurellaceae</taxon>
        <taxon>Tsukamurella</taxon>
    </lineage>
</organism>
<evidence type="ECO:0000313" key="4">
    <source>
        <dbReference type="Proteomes" id="UP001178281"/>
    </source>
</evidence>
<feature type="region of interest" description="Disordered" evidence="1">
    <location>
        <begin position="210"/>
        <end position="230"/>
    </location>
</feature>
<reference evidence="3" key="1">
    <citation type="submission" date="2023-08" db="EMBL/GenBank/DDBJ databases">
        <title>The draft genome of Tsukamurella strandjordii strain 050030.</title>
        <authorList>
            <person name="Zhao F."/>
            <person name="Feng Y."/>
            <person name="Zong Z."/>
        </authorList>
    </citation>
    <scope>NUCLEOTIDE SEQUENCE</scope>
    <source>
        <strain evidence="3">050030</strain>
    </source>
</reference>
<gene>
    <name evidence="3" type="ORF">Q7X28_03825</name>
</gene>
<evidence type="ECO:0000256" key="2">
    <source>
        <dbReference type="SAM" id="Phobius"/>
    </source>
</evidence>
<accession>A0AA90ND73</accession>
<proteinExistence type="predicted"/>
<evidence type="ECO:0000256" key="1">
    <source>
        <dbReference type="SAM" id="MobiDB-lite"/>
    </source>
</evidence>
<feature type="transmembrane region" description="Helical" evidence="2">
    <location>
        <begin position="37"/>
        <end position="53"/>
    </location>
</feature>
<dbReference type="Proteomes" id="UP001178281">
    <property type="component" value="Unassembled WGS sequence"/>
</dbReference>
<evidence type="ECO:0000313" key="3">
    <source>
        <dbReference type="EMBL" id="MDP0397048.1"/>
    </source>
</evidence>
<dbReference type="AlphaFoldDB" id="A0AA90ND73"/>
<feature type="transmembrane region" description="Helical" evidence="2">
    <location>
        <begin position="60"/>
        <end position="78"/>
    </location>
</feature>
<feature type="transmembrane region" description="Helical" evidence="2">
    <location>
        <begin position="84"/>
        <end position="103"/>
    </location>
</feature>
<feature type="transmembrane region" description="Helical" evidence="2">
    <location>
        <begin position="14"/>
        <end position="31"/>
    </location>
</feature>
<keyword evidence="2" id="KW-1133">Transmembrane helix</keyword>
<name>A0AA90ND73_9ACTN</name>
<keyword evidence="2" id="KW-0472">Membrane</keyword>